<sequence length="376" mass="44335">MEKKSTDCKFTDILEYNINGNNWYIPGLWLGTPPMAPVNTGYSEEVNKFKCGILDILKRTKVPAQDFMEFKEWIRSLWKAVQFENFIFSFRNSLVAEAYSKLCAEFNTWEWAFKKHMIDWYTKSETNISNTGVMSMQSGSEVNLDRVLAALSCEAENELEKEEKKLLDTIQQYFSNTNEVEHVHLVENHKEDFINSARGLRREVETDIRIKLENAILIQKGIEKVEHIKQQQRNTMRDKVLSLIQVCRNRTNTLSESELNEEFEKIWNDILKENSFKALPRQDVVKETHRLLYNNLEMKARAFQKMHDDYIQRNDPLKSLESFKEEWLADFKDLYYQRDQCQNKAEACAMKCFAPALLEYIQKRLGPDIVDEMLSV</sequence>
<dbReference type="GO" id="GO:0005525">
    <property type="term" value="F:GTP binding"/>
    <property type="evidence" value="ECO:0007669"/>
    <property type="project" value="InterPro"/>
</dbReference>
<evidence type="ECO:0000259" key="1">
    <source>
        <dbReference type="PROSITE" id="PS51717"/>
    </source>
</evidence>
<dbReference type="EMBL" id="JAUYZG010000015">
    <property type="protein sequence ID" value="KAK2887555.1"/>
    <property type="molecule type" value="Genomic_DNA"/>
</dbReference>
<feature type="domain" description="VLIG-type G" evidence="1">
    <location>
        <begin position="1"/>
        <end position="75"/>
    </location>
</feature>
<protein>
    <recommendedName>
        <fullName evidence="1">VLIG-type G domain-containing protein</fullName>
    </recommendedName>
</protein>
<evidence type="ECO:0000313" key="3">
    <source>
        <dbReference type="Proteomes" id="UP001187343"/>
    </source>
</evidence>
<evidence type="ECO:0000313" key="2">
    <source>
        <dbReference type="EMBL" id="KAK2887555.1"/>
    </source>
</evidence>
<dbReference type="InterPro" id="IPR058641">
    <property type="entry name" value="GVIN1_dom"/>
</dbReference>
<dbReference type="PANTHER" id="PTHR14819:SF9">
    <property type="entry name" value="UP-REGULATOR OF CELL PROLIFERATION-LIKE"/>
    <property type="match status" value="1"/>
</dbReference>
<proteinExistence type="predicted"/>
<organism evidence="2 3">
    <name type="scientific">Cirrhinus molitorella</name>
    <name type="common">mud carp</name>
    <dbReference type="NCBI Taxonomy" id="172907"/>
    <lineage>
        <taxon>Eukaryota</taxon>
        <taxon>Metazoa</taxon>
        <taxon>Chordata</taxon>
        <taxon>Craniata</taxon>
        <taxon>Vertebrata</taxon>
        <taxon>Euteleostomi</taxon>
        <taxon>Actinopterygii</taxon>
        <taxon>Neopterygii</taxon>
        <taxon>Teleostei</taxon>
        <taxon>Ostariophysi</taxon>
        <taxon>Cypriniformes</taxon>
        <taxon>Cyprinidae</taxon>
        <taxon>Labeoninae</taxon>
        <taxon>Labeonini</taxon>
        <taxon>Cirrhinus</taxon>
    </lineage>
</organism>
<dbReference type="AlphaFoldDB" id="A0AA88TKE9"/>
<dbReference type="InterPro" id="IPR030383">
    <property type="entry name" value="G_VLIG_dom"/>
</dbReference>
<dbReference type="Proteomes" id="UP001187343">
    <property type="component" value="Unassembled WGS sequence"/>
</dbReference>
<keyword evidence="3" id="KW-1185">Reference proteome</keyword>
<dbReference type="InterPro" id="IPR052986">
    <property type="entry name" value="VLIG_GTPase"/>
</dbReference>
<dbReference type="PROSITE" id="PS51717">
    <property type="entry name" value="G_VLIG"/>
    <property type="match status" value="1"/>
</dbReference>
<dbReference type="Pfam" id="PF25974">
    <property type="entry name" value="URGCP_9th"/>
    <property type="match status" value="1"/>
</dbReference>
<name>A0AA88TKE9_9TELE</name>
<reference evidence="2" key="1">
    <citation type="submission" date="2023-08" db="EMBL/GenBank/DDBJ databases">
        <title>Chromosome-level Genome Assembly of mud carp (Cirrhinus molitorella).</title>
        <authorList>
            <person name="Liu H."/>
        </authorList>
    </citation>
    <scope>NUCLEOTIDE SEQUENCE</scope>
    <source>
        <strain evidence="2">Prfri</strain>
        <tissue evidence="2">Muscle</tissue>
    </source>
</reference>
<accession>A0AA88TKE9</accession>
<dbReference type="PANTHER" id="PTHR14819">
    <property type="entry name" value="GTP-BINDING"/>
    <property type="match status" value="1"/>
</dbReference>
<gene>
    <name evidence="2" type="ORF">Q8A67_015783</name>
</gene>
<comment type="caution">
    <text evidence="2">The sequence shown here is derived from an EMBL/GenBank/DDBJ whole genome shotgun (WGS) entry which is preliminary data.</text>
</comment>